<keyword evidence="3" id="KW-1133">Transmembrane helix</keyword>
<keyword evidence="2" id="KW-0012">Acyltransferase</keyword>
<keyword evidence="1" id="KW-0808">Transferase</keyword>
<dbReference type="GO" id="GO:0006654">
    <property type="term" value="P:phosphatidic acid biosynthetic process"/>
    <property type="evidence" value="ECO:0007669"/>
    <property type="project" value="TreeGrafter"/>
</dbReference>
<dbReference type="Pfam" id="PF01553">
    <property type="entry name" value="Acyltransferase"/>
    <property type="match status" value="1"/>
</dbReference>
<dbReference type="PANTHER" id="PTHR10434:SF55">
    <property type="entry name" value="POSSIBLE ACYLTRANSFERASE"/>
    <property type="match status" value="1"/>
</dbReference>
<sequence>MAKQPKVVPMPKITSNEMTLAVRIVAGILAPIARMMFKVEAINLDKLPKSGAYILAPNHATNIDALAVAYFIWVKTKRAPHFLTKEKLFSIPLVGKILLAAGQIPVFRTGGQRNDDSLRAAHAYLKAGHSVCVFPEGTLTRDPDSWPMRGKTGAIRLALDSGVPVYPVGQWGSEKIMARYSSKFRPGFWKKVTVLVGDEIDLARFRKPNPTPAEVLEATEVVMSAITKLVEQLRGEKAPDRRWDPVAAGQATTGNFIKKAQVSGGGDV</sequence>
<evidence type="ECO:0000256" key="1">
    <source>
        <dbReference type="ARBA" id="ARBA00022679"/>
    </source>
</evidence>
<keyword evidence="3" id="KW-0812">Transmembrane</keyword>
<gene>
    <name evidence="5" type="ORF">UFOPK1931_00508</name>
</gene>
<dbReference type="SUPFAM" id="SSF69593">
    <property type="entry name" value="Glycerol-3-phosphate (1)-acyltransferase"/>
    <property type="match status" value="1"/>
</dbReference>
<name>A0A6J6I9D9_9ZZZZ</name>
<reference evidence="5" key="1">
    <citation type="submission" date="2020-05" db="EMBL/GenBank/DDBJ databases">
        <authorList>
            <person name="Chiriac C."/>
            <person name="Salcher M."/>
            <person name="Ghai R."/>
            <person name="Kavagutti S V."/>
        </authorList>
    </citation>
    <scope>NUCLEOTIDE SEQUENCE</scope>
</reference>
<dbReference type="GO" id="GO:0005886">
    <property type="term" value="C:plasma membrane"/>
    <property type="evidence" value="ECO:0007669"/>
    <property type="project" value="TreeGrafter"/>
</dbReference>
<feature type="domain" description="Phospholipid/glycerol acyltransferase" evidence="4">
    <location>
        <begin position="53"/>
        <end position="173"/>
    </location>
</feature>
<evidence type="ECO:0000256" key="3">
    <source>
        <dbReference type="SAM" id="Phobius"/>
    </source>
</evidence>
<dbReference type="InterPro" id="IPR002123">
    <property type="entry name" value="Plipid/glycerol_acylTrfase"/>
</dbReference>
<protein>
    <submittedName>
        <fullName evidence="5">Unannotated protein</fullName>
    </submittedName>
</protein>
<feature type="transmembrane region" description="Helical" evidence="3">
    <location>
        <begin position="20"/>
        <end position="37"/>
    </location>
</feature>
<evidence type="ECO:0000259" key="4">
    <source>
        <dbReference type="SMART" id="SM00563"/>
    </source>
</evidence>
<dbReference type="SMART" id="SM00563">
    <property type="entry name" value="PlsC"/>
    <property type="match status" value="1"/>
</dbReference>
<accession>A0A6J6I9D9</accession>
<organism evidence="5">
    <name type="scientific">freshwater metagenome</name>
    <dbReference type="NCBI Taxonomy" id="449393"/>
    <lineage>
        <taxon>unclassified sequences</taxon>
        <taxon>metagenomes</taxon>
        <taxon>ecological metagenomes</taxon>
    </lineage>
</organism>
<dbReference type="PANTHER" id="PTHR10434">
    <property type="entry name" value="1-ACYL-SN-GLYCEROL-3-PHOSPHATE ACYLTRANSFERASE"/>
    <property type="match status" value="1"/>
</dbReference>
<evidence type="ECO:0000256" key="2">
    <source>
        <dbReference type="ARBA" id="ARBA00023315"/>
    </source>
</evidence>
<proteinExistence type="predicted"/>
<dbReference type="EMBL" id="CAEZVE010000080">
    <property type="protein sequence ID" value="CAB4620599.1"/>
    <property type="molecule type" value="Genomic_DNA"/>
</dbReference>
<dbReference type="GO" id="GO:0003841">
    <property type="term" value="F:1-acylglycerol-3-phosphate O-acyltransferase activity"/>
    <property type="evidence" value="ECO:0007669"/>
    <property type="project" value="TreeGrafter"/>
</dbReference>
<dbReference type="CDD" id="cd07989">
    <property type="entry name" value="LPLAT_AGPAT-like"/>
    <property type="match status" value="1"/>
</dbReference>
<dbReference type="AlphaFoldDB" id="A0A6J6I9D9"/>
<evidence type="ECO:0000313" key="5">
    <source>
        <dbReference type="EMBL" id="CAB4620599.1"/>
    </source>
</evidence>
<keyword evidence="3" id="KW-0472">Membrane</keyword>